<dbReference type="AlphaFoldDB" id="A0A7J0A1A1"/>
<dbReference type="InterPro" id="IPR036709">
    <property type="entry name" value="Autotransporte_beta_dom_sf"/>
</dbReference>
<protein>
    <recommendedName>
        <fullName evidence="4">DUF3575 domain-containing protein</fullName>
    </recommendedName>
</protein>
<accession>A0A7J0A1A1</accession>
<dbReference type="Pfam" id="PF12099">
    <property type="entry name" value="DUF3575"/>
    <property type="match status" value="1"/>
</dbReference>
<dbReference type="Proteomes" id="UP000491181">
    <property type="component" value="Unassembled WGS sequence"/>
</dbReference>
<evidence type="ECO:0000313" key="3">
    <source>
        <dbReference type="Proteomes" id="UP000491181"/>
    </source>
</evidence>
<name>A0A7J0A1A1_9BACE</name>
<comment type="caution">
    <text evidence="2">The sequence shown here is derived from an EMBL/GenBank/DDBJ whole genome shotgun (WGS) entry which is preliminary data.</text>
</comment>
<feature type="signal peptide" evidence="1">
    <location>
        <begin position="1"/>
        <end position="22"/>
    </location>
</feature>
<dbReference type="SUPFAM" id="SSF103515">
    <property type="entry name" value="Autotransporter"/>
    <property type="match status" value="1"/>
</dbReference>
<gene>
    <name evidence="2" type="ORF">IMSAGC001_01356</name>
</gene>
<reference evidence="2 3" key="1">
    <citation type="journal article" date="2020" name="Microbiome">
        <title>Single-cell genomics of uncultured bacteria reveals dietary fiber responders in the mouse gut microbiota.</title>
        <authorList>
            <person name="Chijiiwa R."/>
            <person name="Hosokawa M."/>
            <person name="Kogawa M."/>
            <person name="Nishikawa Y."/>
            <person name="Ide K."/>
            <person name="Sakanashi C."/>
            <person name="Takahashi K."/>
            <person name="Takeyama H."/>
        </authorList>
    </citation>
    <scope>NUCLEOTIDE SEQUENCE [LARGE SCALE GENOMIC DNA]</scope>
    <source>
        <strain evidence="2">IMSAGC_001</strain>
    </source>
</reference>
<dbReference type="EMBL" id="BLLS01000025">
    <property type="protein sequence ID" value="GFH85952.1"/>
    <property type="molecule type" value="Genomic_DNA"/>
</dbReference>
<evidence type="ECO:0000256" key="1">
    <source>
        <dbReference type="SAM" id="SignalP"/>
    </source>
</evidence>
<dbReference type="Gene3D" id="2.40.128.130">
    <property type="entry name" value="Autotransporter beta-domain"/>
    <property type="match status" value="1"/>
</dbReference>
<feature type="chain" id="PRO_5029718345" description="DUF3575 domain-containing protein" evidence="1">
    <location>
        <begin position="23"/>
        <end position="195"/>
    </location>
</feature>
<evidence type="ECO:0008006" key="4">
    <source>
        <dbReference type="Google" id="ProtNLM"/>
    </source>
</evidence>
<organism evidence="2 3">
    <name type="scientific">Bacteroides acidifaciens</name>
    <dbReference type="NCBI Taxonomy" id="85831"/>
    <lineage>
        <taxon>Bacteria</taxon>
        <taxon>Pseudomonadati</taxon>
        <taxon>Bacteroidota</taxon>
        <taxon>Bacteroidia</taxon>
        <taxon>Bacteroidales</taxon>
        <taxon>Bacteroidaceae</taxon>
        <taxon>Bacteroides</taxon>
    </lineage>
</organism>
<sequence length="195" mass="22298">MKIKKFIGLFMFVCLFMAEANAQKTVIKTNLLYDATANANVAIETRLAPLWTAEVSGIFNLWKFSGGKQWRNYVLQPELRRWICRPFAGHFFGAHLLGGQYNIGHLDMDFKMLGTDFGKLKDSRYQGWFAGAGIAYGYDWVLNRRWNIEAEIGFGWTYTRYDRFNCAGCGQKVESGKSHNYVGPTKAAVNLIYVF</sequence>
<proteinExistence type="predicted"/>
<dbReference type="RefSeq" id="WP_172503782.1">
    <property type="nucleotide sequence ID" value="NZ_BLLS01000025.1"/>
</dbReference>
<keyword evidence="1" id="KW-0732">Signal</keyword>
<evidence type="ECO:0000313" key="2">
    <source>
        <dbReference type="EMBL" id="GFH85952.1"/>
    </source>
</evidence>
<dbReference type="InterPro" id="IPR021958">
    <property type="entry name" value="DUF3575"/>
</dbReference>